<proteinExistence type="predicted"/>
<dbReference type="CDD" id="cd19941">
    <property type="entry name" value="TIL"/>
    <property type="match status" value="1"/>
</dbReference>
<dbReference type="EMBL" id="VXAG01003859">
    <property type="protein sequence ID" value="NXJ86988.1"/>
    <property type="molecule type" value="Genomic_DNA"/>
</dbReference>
<feature type="non-terminal residue" evidence="3">
    <location>
        <position position="1"/>
    </location>
</feature>
<name>A0A7L0EVN1_TROML</name>
<dbReference type="AlphaFoldDB" id="A0A7L0EVN1"/>
<gene>
    <name evidence="3" type="primary">Sspo_2</name>
    <name evidence="3" type="ORF">TROMEL_R15280</name>
</gene>
<feature type="domain" description="TIL" evidence="2">
    <location>
        <begin position="21"/>
        <end position="73"/>
    </location>
</feature>
<sequence>GQDPPASLADAVAPLPSEVPCEGGQEYEDCGDPCGGTCAELRPPGPCPPGLCVPGCRCPPGLLLALGGHCVPP</sequence>
<organism evidence="3 4">
    <name type="scientific">Trogon melanurus</name>
    <name type="common">Black-tailed trogon</name>
    <dbReference type="NCBI Taxonomy" id="56311"/>
    <lineage>
        <taxon>Eukaryota</taxon>
        <taxon>Metazoa</taxon>
        <taxon>Chordata</taxon>
        <taxon>Craniata</taxon>
        <taxon>Vertebrata</taxon>
        <taxon>Euteleostomi</taxon>
        <taxon>Archelosauria</taxon>
        <taxon>Archosauria</taxon>
        <taxon>Dinosauria</taxon>
        <taxon>Saurischia</taxon>
        <taxon>Theropoda</taxon>
        <taxon>Coelurosauria</taxon>
        <taxon>Aves</taxon>
        <taxon>Neognathae</taxon>
        <taxon>Neoaves</taxon>
        <taxon>Telluraves</taxon>
        <taxon>Coraciimorphae</taxon>
        <taxon>Trogoniformes</taxon>
        <taxon>Trogonidae</taxon>
        <taxon>Trogon</taxon>
    </lineage>
</organism>
<dbReference type="InterPro" id="IPR002919">
    <property type="entry name" value="TIL_dom"/>
</dbReference>
<accession>A0A7L0EVN1</accession>
<keyword evidence="1" id="KW-1015">Disulfide bond</keyword>
<dbReference type="SUPFAM" id="SSF57567">
    <property type="entry name" value="Serine protease inhibitors"/>
    <property type="match status" value="1"/>
</dbReference>
<dbReference type="Gene3D" id="2.10.25.10">
    <property type="entry name" value="Laminin"/>
    <property type="match status" value="1"/>
</dbReference>
<feature type="non-terminal residue" evidence="3">
    <location>
        <position position="73"/>
    </location>
</feature>
<keyword evidence="4" id="KW-1185">Reference proteome</keyword>
<evidence type="ECO:0000313" key="3">
    <source>
        <dbReference type="EMBL" id="NXJ86988.1"/>
    </source>
</evidence>
<evidence type="ECO:0000313" key="4">
    <source>
        <dbReference type="Proteomes" id="UP000550660"/>
    </source>
</evidence>
<comment type="caution">
    <text evidence="3">The sequence shown here is derived from an EMBL/GenBank/DDBJ whole genome shotgun (WGS) entry which is preliminary data.</text>
</comment>
<protein>
    <submittedName>
        <fullName evidence="3">SSPO protein</fullName>
    </submittedName>
</protein>
<evidence type="ECO:0000256" key="1">
    <source>
        <dbReference type="ARBA" id="ARBA00023157"/>
    </source>
</evidence>
<dbReference type="OrthoDB" id="6132182at2759"/>
<evidence type="ECO:0000259" key="2">
    <source>
        <dbReference type="Pfam" id="PF01826"/>
    </source>
</evidence>
<dbReference type="InterPro" id="IPR036084">
    <property type="entry name" value="Ser_inhib-like_sf"/>
</dbReference>
<dbReference type="Pfam" id="PF01826">
    <property type="entry name" value="TIL"/>
    <property type="match status" value="1"/>
</dbReference>
<reference evidence="3 4" key="1">
    <citation type="submission" date="2019-09" db="EMBL/GenBank/DDBJ databases">
        <title>Bird 10,000 Genomes (B10K) Project - Family phase.</title>
        <authorList>
            <person name="Zhang G."/>
        </authorList>
    </citation>
    <scope>NUCLEOTIDE SEQUENCE [LARGE SCALE GENOMIC DNA]</scope>
    <source>
        <strain evidence="3">B10K-DU-007-40</strain>
        <tissue evidence="3">Mixed tissue sample</tissue>
    </source>
</reference>
<dbReference type="Proteomes" id="UP000550660">
    <property type="component" value="Unassembled WGS sequence"/>
</dbReference>
<dbReference type="FunFam" id="2.10.25.10:FF:000055">
    <property type="entry name" value="alpha-tectorin isoform X1"/>
    <property type="match status" value="1"/>
</dbReference>